<name>A0A8S5UAB0_9CAUD</name>
<feature type="transmembrane region" description="Helical" evidence="1">
    <location>
        <begin position="34"/>
        <end position="53"/>
    </location>
</feature>
<dbReference type="EMBL" id="BK016053">
    <property type="protein sequence ID" value="DAF91421.1"/>
    <property type="molecule type" value="Genomic_DNA"/>
</dbReference>
<protein>
    <submittedName>
        <fullName evidence="2">Uncharacterized protein</fullName>
    </submittedName>
</protein>
<reference evidence="2" key="1">
    <citation type="journal article" date="2021" name="Proc. Natl. Acad. Sci. U.S.A.">
        <title>A Catalog of Tens of Thousands of Viruses from Human Metagenomes Reveals Hidden Associations with Chronic Diseases.</title>
        <authorList>
            <person name="Tisza M.J."/>
            <person name="Buck C.B."/>
        </authorList>
    </citation>
    <scope>NUCLEOTIDE SEQUENCE</scope>
    <source>
        <strain evidence="2">CtWPU11</strain>
    </source>
</reference>
<accession>A0A8S5UAB0</accession>
<proteinExistence type="predicted"/>
<keyword evidence="1" id="KW-0812">Transmembrane</keyword>
<keyword evidence="1" id="KW-1133">Transmembrane helix</keyword>
<keyword evidence="1" id="KW-0472">Membrane</keyword>
<evidence type="ECO:0000256" key="1">
    <source>
        <dbReference type="SAM" id="Phobius"/>
    </source>
</evidence>
<evidence type="ECO:0000313" key="2">
    <source>
        <dbReference type="EMBL" id="DAF91421.1"/>
    </source>
</evidence>
<sequence>MREVVGHDVALILAQLGDEVALGPFRRVFLPEGLAPAFPLAALLIRLGLLLGTKFIGLQNGPRSWTDPRGTPYWGASG</sequence>
<organism evidence="2">
    <name type="scientific">Myoviridae sp. ctWPU11</name>
    <dbReference type="NCBI Taxonomy" id="2825118"/>
    <lineage>
        <taxon>Viruses</taxon>
        <taxon>Duplodnaviria</taxon>
        <taxon>Heunggongvirae</taxon>
        <taxon>Uroviricota</taxon>
        <taxon>Caudoviricetes</taxon>
    </lineage>
</organism>